<dbReference type="OrthoDB" id="10407190at2759"/>
<dbReference type="Pfam" id="PF04195">
    <property type="entry name" value="Transposase_28"/>
    <property type="match status" value="1"/>
</dbReference>
<gene>
    <name evidence="4" type="ORF">CTI12_AA110860</name>
</gene>
<evidence type="ECO:0000313" key="5">
    <source>
        <dbReference type="Proteomes" id="UP000245207"/>
    </source>
</evidence>
<keyword evidence="5" id="KW-1185">Reference proteome</keyword>
<organism evidence="4 5">
    <name type="scientific">Artemisia annua</name>
    <name type="common">Sweet wormwood</name>
    <dbReference type="NCBI Taxonomy" id="35608"/>
    <lineage>
        <taxon>Eukaryota</taxon>
        <taxon>Viridiplantae</taxon>
        <taxon>Streptophyta</taxon>
        <taxon>Embryophyta</taxon>
        <taxon>Tracheophyta</taxon>
        <taxon>Spermatophyta</taxon>
        <taxon>Magnoliopsida</taxon>
        <taxon>eudicotyledons</taxon>
        <taxon>Gunneridae</taxon>
        <taxon>Pentapetalae</taxon>
        <taxon>asterids</taxon>
        <taxon>campanulids</taxon>
        <taxon>Asterales</taxon>
        <taxon>Asteraceae</taxon>
        <taxon>Asteroideae</taxon>
        <taxon>Anthemideae</taxon>
        <taxon>Artemisiinae</taxon>
        <taxon>Artemisia</taxon>
    </lineage>
</organism>
<comment type="caution">
    <text evidence="4">The sequence shown here is derived from an EMBL/GenBank/DDBJ whole genome shotgun (WGS) entry which is preliminary data.</text>
</comment>
<feature type="domain" description="Transposase (putative) gypsy type" evidence="3">
    <location>
        <begin position="78"/>
        <end position="136"/>
    </location>
</feature>
<dbReference type="EMBL" id="PKPP01000725">
    <property type="protein sequence ID" value="PWA89394.1"/>
    <property type="molecule type" value="Genomic_DNA"/>
</dbReference>
<proteinExistence type="predicted"/>
<dbReference type="InterPro" id="IPR007321">
    <property type="entry name" value="Transposase_28"/>
</dbReference>
<evidence type="ECO:0000259" key="3">
    <source>
        <dbReference type="Pfam" id="PF04195"/>
    </source>
</evidence>
<feature type="transmembrane region" description="Helical" evidence="2">
    <location>
        <begin position="207"/>
        <end position="227"/>
    </location>
</feature>
<keyword evidence="2" id="KW-1133">Transmembrane helix</keyword>
<keyword evidence="2" id="KW-0812">Transmembrane</keyword>
<protein>
    <submittedName>
        <fullName evidence="4">Transposase (Putative), gypsy type</fullName>
    </submittedName>
</protein>
<evidence type="ECO:0000256" key="2">
    <source>
        <dbReference type="SAM" id="Phobius"/>
    </source>
</evidence>
<keyword evidence="2" id="KW-0472">Membrane</keyword>
<evidence type="ECO:0000256" key="1">
    <source>
        <dbReference type="SAM" id="MobiDB-lite"/>
    </source>
</evidence>
<dbReference type="AlphaFoldDB" id="A0A2U1PUF5"/>
<feature type="region of interest" description="Disordered" evidence="1">
    <location>
        <begin position="1"/>
        <end position="21"/>
    </location>
</feature>
<dbReference type="Proteomes" id="UP000245207">
    <property type="component" value="Unassembled WGS sequence"/>
</dbReference>
<accession>A0A2U1PUF5</accession>
<dbReference type="PANTHER" id="PTHR31099">
    <property type="entry name" value="OS06G0165300 PROTEIN"/>
    <property type="match status" value="1"/>
</dbReference>
<name>A0A2U1PUF5_ARTAN</name>
<feature type="compositionally biased region" description="Polar residues" evidence="1">
    <location>
        <begin position="1"/>
        <end position="16"/>
    </location>
</feature>
<reference evidence="4 5" key="1">
    <citation type="journal article" date="2018" name="Mol. Plant">
        <title>The genome of Artemisia annua provides insight into the evolution of Asteraceae family and artemisinin biosynthesis.</title>
        <authorList>
            <person name="Shen Q."/>
            <person name="Zhang L."/>
            <person name="Liao Z."/>
            <person name="Wang S."/>
            <person name="Yan T."/>
            <person name="Shi P."/>
            <person name="Liu M."/>
            <person name="Fu X."/>
            <person name="Pan Q."/>
            <person name="Wang Y."/>
            <person name="Lv Z."/>
            <person name="Lu X."/>
            <person name="Zhang F."/>
            <person name="Jiang W."/>
            <person name="Ma Y."/>
            <person name="Chen M."/>
            <person name="Hao X."/>
            <person name="Li L."/>
            <person name="Tang Y."/>
            <person name="Lv G."/>
            <person name="Zhou Y."/>
            <person name="Sun X."/>
            <person name="Brodelius P.E."/>
            <person name="Rose J.K.C."/>
            <person name="Tang K."/>
        </authorList>
    </citation>
    <scope>NUCLEOTIDE SEQUENCE [LARGE SCALE GENOMIC DNA]</scope>
    <source>
        <strain evidence="5">cv. Huhao1</strain>
        <tissue evidence="4">Leaf</tissue>
    </source>
</reference>
<sequence length="270" mass="30710">MSSASQEEVASGSASSDPIPKFDMHTITSVLTEEQVGTIAQTYGIPPSLHPRIPPPGMTMNRLPRDAIGIYEAYLEFSGVRVPFSTFLLQVIYYYRVHISQLVLIGLSKVILFEMYCRSMGFPPYLSLFRLFYVLQKQGHWFSFARRTGNPASLLTVLKSPKWPLVCMVVVAEFKWGFSALKRSWHLFEDEGMETLKGSKLKGDLSFILLTVFGLFFLMMVLLMVTVDNSVFYNYRKAIHDELTVKIDQEYVHPPKDVEKVPHVVNVVIA</sequence>
<evidence type="ECO:0000313" key="4">
    <source>
        <dbReference type="EMBL" id="PWA89394.1"/>
    </source>
</evidence>
<dbReference type="PANTHER" id="PTHR31099:SF41">
    <property type="entry name" value="TRANSPOSASE (PUTATIVE), GYPSY TYPE-RELATED"/>
    <property type="match status" value="1"/>
</dbReference>